<dbReference type="OrthoDB" id="9342475at2"/>
<name>A0A225NK74_9RHOB</name>
<dbReference type="RefSeq" id="WP_088650284.1">
    <property type="nucleotide sequence ID" value="NZ_AQQR01000004.1"/>
</dbReference>
<evidence type="ECO:0000313" key="2">
    <source>
        <dbReference type="Proteomes" id="UP000215377"/>
    </source>
</evidence>
<reference evidence="1 2" key="1">
    <citation type="submission" date="2013-04" db="EMBL/GenBank/DDBJ databases">
        <title>Oceanicola sp. 22II1-22F33 Genome Sequencing.</title>
        <authorList>
            <person name="Lai Q."/>
            <person name="Li G."/>
            <person name="Shao Z."/>
        </authorList>
    </citation>
    <scope>NUCLEOTIDE SEQUENCE [LARGE SCALE GENOMIC DNA]</scope>
    <source>
        <strain evidence="1 2">22II1-22F33</strain>
    </source>
</reference>
<dbReference type="Gene3D" id="2.150.10.10">
    <property type="entry name" value="Serralysin-like metalloprotease, C-terminal"/>
    <property type="match status" value="1"/>
</dbReference>
<sequence>MRVTSTPLRLGSFGADFITGTSFNDYVFGFFGNDRIELTGGVNRVFAGRGDDTISVLDPQSTNILFTGRGNDVIEITDTFSSNTVVRDFEIGADRIDVSALGITSIEGITVLQQSGSVMILADGHELTLDYVTRGQITAGDFIFAEEPPEPVVVVDFEELENAPTELDPVNHSDPLPEGYLGYTWTDFWLMETDEFADYFPDHSFVPQSGDNVIYGYITGNPGISRDTNFGIDSLYIGSA</sequence>
<dbReference type="AlphaFoldDB" id="A0A225NK74"/>
<dbReference type="GO" id="GO:0005615">
    <property type="term" value="C:extracellular space"/>
    <property type="evidence" value="ECO:0007669"/>
    <property type="project" value="InterPro"/>
</dbReference>
<dbReference type="EMBL" id="AQQR01000004">
    <property type="protein sequence ID" value="OWU73561.1"/>
    <property type="molecule type" value="Genomic_DNA"/>
</dbReference>
<dbReference type="InterPro" id="IPR011049">
    <property type="entry name" value="Serralysin-like_metalloprot_C"/>
</dbReference>
<accession>A0A225NK74</accession>
<protein>
    <recommendedName>
        <fullName evidence="3">Calcium-binding protein</fullName>
    </recommendedName>
</protein>
<dbReference type="GO" id="GO:0005509">
    <property type="term" value="F:calcium ion binding"/>
    <property type="evidence" value="ECO:0007669"/>
    <property type="project" value="InterPro"/>
</dbReference>
<evidence type="ECO:0008006" key="3">
    <source>
        <dbReference type="Google" id="ProtNLM"/>
    </source>
</evidence>
<keyword evidence="2" id="KW-1185">Reference proteome</keyword>
<organism evidence="1 2">
    <name type="scientific">Marinibacterium profundimaris</name>
    <dbReference type="NCBI Taxonomy" id="1679460"/>
    <lineage>
        <taxon>Bacteria</taxon>
        <taxon>Pseudomonadati</taxon>
        <taxon>Pseudomonadota</taxon>
        <taxon>Alphaproteobacteria</taxon>
        <taxon>Rhodobacterales</taxon>
        <taxon>Paracoccaceae</taxon>
        <taxon>Marinibacterium</taxon>
    </lineage>
</organism>
<dbReference type="SUPFAM" id="SSF51120">
    <property type="entry name" value="beta-Roll"/>
    <property type="match status" value="1"/>
</dbReference>
<evidence type="ECO:0000313" key="1">
    <source>
        <dbReference type="EMBL" id="OWU73561.1"/>
    </source>
</evidence>
<comment type="caution">
    <text evidence="1">The sequence shown here is derived from an EMBL/GenBank/DDBJ whole genome shotgun (WGS) entry which is preliminary data.</text>
</comment>
<gene>
    <name evidence="1" type="ORF">ATO3_12960</name>
</gene>
<dbReference type="InterPro" id="IPR001343">
    <property type="entry name" value="Hemolysn_Ca-bd"/>
</dbReference>
<dbReference type="Proteomes" id="UP000215377">
    <property type="component" value="Unassembled WGS sequence"/>
</dbReference>
<proteinExistence type="predicted"/>
<dbReference type="Pfam" id="PF00353">
    <property type="entry name" value="HemolysinCabind"/>
    <property type="match status" value="2"/>
</dbReference>